<dbReference type="InterPro" id="IPR005119">
    <property type="entry name" value="LysR_subst-bd"/>
</dbReference>
<evidence type="ECO:0000313" key="6">
    <source>
        <dbReference type="EMBL" id="OFC70366.1"/>
    </source>
</evidence>
<keyword evidence="4" id="KW-0804">Transcription</keyword>
<dbReference type="STRING" id="1656094.BFC18_14445"/>
<keyword evidence="2" id="KW-0805">Transcription regulation</keyword>
<comment type="caution">
    <text evidence="6">The sequence shown here is derived from an EMBL/GenBank/DDBJ whole genome shotgun (WGS) entry which is preliminary data.</text>
</comment>
<evidence type="ECO:0000256" key="1">
    <source>
        <dbReference type="ARBA" id="ARBA00009437"/>
    </source>
</evidence>
<keyword evidence="3" id="KW-0238">DNA-binding</keyword>
<keyword evidence="7" id="KW-1185">Reference proteome</keyword>
<name>A0A1E7ZA09_9ALTE</name>
<evidence type="ECO:0000256" key="3">
    <source>
        <dbReference type="ARBA" id="ARBA00023125"/>
    </source>
</evidence>
<dbReference type="AlphaFoldDB" id="A0A1E7ZA09"/>
<sequence>MNFKQLQYFVATAKHGSITAAARELDVAQPSISQQLANLEYELKNALFERNYKGVQLTESGQLFYTHATELLNRMIHAKAVITDLAKYPSGTVSLGLTQAIGNVLAIPLIESICESFPDIKVQITTLPSKILNKALAEKEIDIALSYKEEMPAANILSKPLLREDLYLAVGTKGKCNTYRQLLSLDALTFDALCNLEIMTPGHKESLYDVLKSMEDKHSKKLKLQPGFGQLSTALRVITDGKGLMIAPSSAAYHLAEHGLVKLVPLRDEELKREVTINTHVDKTITKAMSLVIDKVVTLSREANVSGAWTGDFIYRNPEAELCQSKSNVNYLAACK</sequence>
<accession>A0A1E7ZA09</accession>
<dbReference type="PRINTS" id="PR00039">
    <property type="entry name" value="HTHLYSR"/>
</dbReference>
<dbReference type="InterPro" id="IPR036388">
    <property type="entry name" value="WH-like_DNA-bd_sf"/>
</dbReference>
<evidence type="ECO:0000313" key="7">
    <source>
        <dbReference type="Proteomes" id="UP000175691"/>
    </source>
</evidence>
<dbReference type="EMBL" id="MDHN01000029">
    <property type="protein sequence ID" value="OFC70366.1"/>
    <property type="molecule type" value="Genomic_DNA"/>
</dbReference>
<reference evidence="6 7" key="1">
    <citation type="submission" date="2016-08" db="EMBL/GenBank/DDBJ databases">
        <authorList>
            <person name="Seilhamer J.J."/>
        </authorList>
    </citation>
    <scope>NUCLEOTIDE SEQUENCE [LARGE SCALE GENOMIC DNA]</scope>
    <source>
        <strain evidence="6 7">KCTC 42603</strain>
    </source>
</reference>
<dbReference type="SUPFAM" id="SSF46785">
    <property type="entry name" value="Winged helix' DNA-binding domain"/>
    <property type="match status" value="1"/>
</dbReference>
<dbReference type="GO" id="GO:0003700">
    <property type="term" value="F:DNA-binding transcription factor activity"/>
    <property type="evidence" value="ECO:0007669"/>
    <property type="project" value="InterPro"/>
</dbReference>
<dbReference type="SUPFAM" id="SSF53850">
    <property type="entry name" value="Periplasmic binding protein-like II"/>
    <property type="match status" value="1"/>
</dbReference>
<gene>
    <name evidence="6" type="ORF">BFC18_14445</name>
</gene>
<dbReference type="PROSITE" id="PS50931">
    <property type="entry name" value="HTH_LYSR"/>
    <property type="match status" value="1"/>
</dbReference>
<dbReference type="PANTHER" id="PTHR30419:SF8">
    <property type="entry name" value="NITROGEN ASSIMILATION TRANSCRIPTIONAL ACTIVATOR-RELATED"/>
    <property type="match status" value="1"/>
</dbReference>
<dbReference type="InterPro" id="IPR050950">
    <property type="entry name" value="HTH-type_LysR_regulators"/>
</dbReference>
<comment type="similarity">
    <text evidence="1">Belongs to the LysR transcriptional regulatory family.</text>
</comment>
<dbReference type="FunFam" id="1.10.10.10:FF:000001">
    <property type="entry name" value="LysR family transcriptional regulator"/>
    <property type="match status" value="1"/>
</dbReference>
<dbReference type="Gene3D" id="1.10.10.10">
    <property type="entry name" value="Winged helix-like DNA-binding domain superfamily/Winged helix DNA-binding domain"/>
    <property type="match status" value="1"/>
</dbReference>
<dbReference type="Gene3D" id="3.40.190.290">
    <property type="match status" value="1"/>
</dbReference>
<protein>
    <recommendedName>
        <fullName evidence="5">HTH lysR-type domain-containing protein</fullName>
    </recommendedName>
</protein>
<dbReference type="Pfam" id="PF03466">
    <property type="entry name" value="LysR_substrate"/>
    <property type="match status" value="1"/>
</dbReference>
<dbReference type="GO" id="GO:0003677">
    <property type="term" value="F:DNA binding"/>
    <property type="evidence" value="ECO:0007669"/>
    <property type="project" value="UniProtKB-KW"/>
</dbReference>
<dbReference type="GO" id="GO:0005829">
    <property type="term" value="C:cytosol"/>
    <property type="evidence" value="ECO:0007669"/>
    <property type="project" value="TreeGrafter"/>
</dbReference>
<feature type="domain" description="HTH lysR-type" evidence="5">
    <location>
        <begin position="1"/>
        <end position="58"/>
    </location>
</feature>
<dbReference type="InterPro" id="IPR000847">
    <property type="entry name" value="LysR_HTH_N"/>
</dbReference>
<evidence type="ECO:0000256" key="2">
    <source>
        <dbReference type="ARBA" id="ARBA00023015"/>
    </source>
</evidence>
<dbReference type="PANTHER" id="PTHR30419">
    <property type="entry name" value="HTH-TYPE TRANSCRIPTIONAL REGULATOR YBHD"/>
    <property type="match status" value="1"/>
</dbReference>
<proteinExistence type="inferred from homology"/>
<evidence type="ECO:0000259" key="5">
    <source>
        <dbReference type="PROSITE" id="PS50931"/>
    </source>
</evidence>
<dbReference type="CDD" id="cd05466">
    <property type="entry name" value="PBP2_LTTR_substrate"/>
    <property type="match status" value="1"/>
</dbReference>
<dbReference type="RefSeq" id="WP_070126009.1">
    <property type="nucleotide sequence ID" value="NZ_MDHN01000029.1"/>
</dbReference>
<organism evidence="6 7">
    <name type="scientific">Alteromonas confluentis</name>
    <dbReference type="NCBI Taxonomy" id="1656094"/>
    <lineage>
        <taxon>Bacteria</taxon>
        <taxon>Pseudomonadati</taxon>
        <taxon>Pseudomonadota</taxon>
        <taxon>Gammaproteobacteria</taxon>
        <taxon>Alteromonadales</taxon>
        <taxon>Alteromonadaceae</taxon>
        <taxon>Alteromonas/Salinimonas group</taxon>
        <taxon>Alteromonas</taxon>
    </lineage>
</organism>
<dbReference type="OrthoDB" id="9803735at2"/>
<dbReference type="InterPro" id="IPR036390">
    <property type="entry name" value="WH_DNA-bd_sf"/>
</dbReference>
<dbReference type="Pfam" id="PF00126">
    <property type="entry name" value="HTH_1"/>
    <property type="match status" value="1"/>
</dbReference>
<evidence type="ECO:0000256" key="4">
    <source>
        <dbReference type="ARBA" id="ARBA00023163"/>
    </source>
</evidence>
<dbReference type="Proteomes" id="UP000175691">
    <property type="component" value="Unassembled WGS sequence"/>
</dbReference>